<dbReference type="SMART" id="SM00487">
    <property type="entry name" value="DEXDc"/>
    <property type="match status" value="1"/>
</dbReference>
<dbReference type="InterPro" id="IPR038718">
    <property type="entry name" value="SNF2-like_sf"/>
</dbReference>
<dbReference type="PROSITE" id="PS51192">
    <property type="entry name" value="HELICASE_ATP_BIND_1"/>
    <property type="match status" value="1"/>
</dbReference>
<dbReference type="CDD" id="cd18012">
    <property type="entry name" value="DEXQc_arch_SWI2_SNF2"/>
    <property type="match status" value="1"/>
</dbReference>
<sequence length="1415" mass="159161">MAYSPTPPPPKQLLDAFDGLPEVEKQVLQFFSILFESISRKNLQKCLVRTRVRHAKGRVLSITDLKPMVDKLHRLGLLEMEGYELRCVDAIAAHATRSAVDEGQFPGMAEIIGKDLPPFRSSYSTLLPSLERGWREIRIGVYAHDVERVHRFLRFYRQQYSDRAADRPPLATICGSPFDAQWFRKLPQAIQVLALEEMILPILSDFGDISEIQDILREQLDPNGAMAPLFRRMLLGTFLFQGNLTEAREMLDKGQEMPNGVGFQGWLHFLQGENEPALRCFKAALATLRKGPAKKKAFFPDLRGLFYLLALLKTGDMAQHKRIGEYLDIANNTGIATDIPAHLAIHAALLAHENKVDEALSVTGIISRDPSCDPTLMEMGLGTRYSEQYFYLTELFSMVARFWIDPAEARKSPHHLEQAWEIARKNGYRWAAMEIANLLATLGVETPAKQKEYADYAAEIQESTGMRSILPVVTREERWERALKLLARMGAGAELKITKVPSAKRLVWMLEPHENGVFIRPREQVCSAAGNWSKGRPVAFKRLFSDAGEMDFLTDQDKRVCNAISRDSDYYYGGETYEIDPKKAILAMVGHPLAFLEDSPKTNVEVVKAEPELRVQQKGGQISVELSDAKMGGKGIFIEQETPTRIKVIEVTAAHERIIEVLGSKGLKVPAAGKEKVLTAVQSLSSLMTVHSGIGGGAENIPDFYADRLPRIHLLPMGDGLKVTLLVRPFKDDGPYFQPGKGGQTIIAEVHGKRMQTTRNLPEEKKLADAVIEECPALAGMDDEDGGAGEWFIDEQDRCLELLLELQALGERVTVEWPEGEKLKVRRAVSTDNLRVKVRKDNDWFAMTGELQVDENLLLNMTQLLDLARDSEGRFVPIGEGQFIALTETFRRRLAEIEAFSEKSAKGRRFHGLAGLLLEDLADDVGAFEADKHWKNHIQHIHQAQELVSQVPSTLQAELRDYQTEGFQWLARLAAWGVGACLADDMGLGKTLQAMALILSRATEGPCLVVAPTSVCLNWQGEIERFAPTLRPITFGGDKRQEMLDALEPFQVLISSYGLLQQESDMLSKVQWNVIVLDEAQAIKNRMTKRSQAAMALSGAFRLITTGTPIENHLGELWNLFRFINPGLLGSLEKFNTRFAVPIERYGEKATAKQLKKLIQPFILRRTKSQVLEELPPRTEIVLHVEMTPEETAFYEALRRQAMEKIENLDGPIEQKHLRILAELMRLRRACCNPRLVMPESPIQSTKLALFREVVAELLENRHKALVFSQFVDHLAIIRATLDESGVAYQYLDGSTPAKERKRRVDAFQTGEGDIFLISLKAGGLGINLTAADYVIHMDPWWNPAVEDQASDRAHRIGQQRPVTIYRLVTKDTIEEKIVELHRHKRDLADDLLEGGEMSGKMSARELLRLIREEG</sequence>
<dbReference type="PROSITE" id="PS51194">
    <property type="entry name" value="HELICASE_CTER"/>
    <property type="match status" value="1"/>
</dbReference>
<evidence type="ECO:0000259" key="4">
    <source>
        <dbReference type="PROSITE" id="PS51194"/>
    </source>
</evidence>
<dbReference type="Gene3D" id="3.40.50.300">
    <property type="entry name" value="P-loop containing nucleotide triphosphate hydrolases"/>
    <property type="match status" value="1"/>
</dbReference>
<evidence type="ECO:0000259" key="3">
    <source>
        <dbReference type="PROSITE" id="PS51192"/>
    </source>
</evidence>
<dbReference type="Pfam" id="PF00176">
    <property type="entry name" value="SNF2-rel_dom"/>
    <property type="match status" value="1"/>
</dbReference>
<dbReference type="InterPro" id="IPR027417">
    <property type="entry name" value="P-loop_NTPase"/>
</dbReference>
<evidence type="ECO:0000256" key="1">
    <source>
        <dbReference type="ARBA" id="ARBA00022801"/>
    </source>
</evidence>
<proteinExistence type="predicted"/>
<gene>
    <name evidence="5" type="ORF">BECKDK2373B_GA0170837_10127</name>
</gene>
<feature type="domain" description="Helicase C-terminal" evidence="4">
    <location>
        <begin position="1250"/>
        <end position="1408"/>
    </location>
</feature>
<dbReference type="SUPFAM" id="SSF52540">
    <property type="entry name" value="P-loop containing nucleoside triphosphate hydrolases"/>
    <property type="match status" value="2"/>
</dbReference>
<dbReference type="InterPro" id="IPR000330">
    <property type="entry name" value="SNF2_N"/>
</dbReference>
<dbReference type="SMART" id="SM00490">
    <property type="entry name" value="HELICc"/>
    <property type="match status" value="1"/>
</dbReference>
<dbReference type="Gene3D" id="3.40.50.10810">
    <property type="entry name" value="Tandem AAA-ATPase domain"/>
    <property type="match status" value="1"/>
</dbReference>
<evidence type="ECO:0000313" key="5">
    <source>
        <dbReference type="EMBL" id="VFJ46034.1"/>
    </source>
</evidence>
<reference evidence="5" key="1">
    <citation type="submission" date="2019-02" db="EMBL/GenBank/DDBJ databases">
        <authorList>
            <person name="Gruber-Vodicka R. H."/>
            <person name="Seah K. B. B."/>
        </authorList>
    </citation>
    <scope>NUCLEOTIDE SEQUENCE</scope>
    <source>
        <strain evidence="5">BECK_DK47</strain>
    </source>
</reference>
<evidence type="ECO:0000256" key="2">
    <source>
        <dbReference type="ARBA" id="ARBA00022806"/>
    </source>
</evidence>
<keyword evidence="2 5" id="KW-0547">Nucleotide-binding</keyword>
<keyword evidence="1" id="KW-0378">Hydrolase</keyword>
<dbReference type="InterPro" id="IPR049730">
    <property type="entry name" value="SNF2/RAD54-like_C"/>
</dbReference>
<dbReference type="CDD" id="cd18793">
    <property type="entry name" value="SF2_C_SNF"/>
    <property type="match status" value="1"/>
</dbReference>
<dbReference type="GO" id="GO:0004386">
    <property type="term" value="F:helicase activity"/>
    <property type="evidence" value="ECO:0007669"/>
    <property type="project" value="UniProtKB-KW"/>
</dbReference>
<dbReference type="EMBL" id="CAADEX010000012">
    <property type="protein sequence ID" value="VFJ46034.1"/>
    <property type="molecule type" value="Genomic_DNA"/>
</dbReference>
<dbReference type="Pfam" id="PF00271">
    <property type="entry name" value="Helicase_C"/>
    <property type="match status" value="1"/>
</dbReference>
<accession>A0A450S317</accession>
<dbReference type="GO" id="GO:0005524">
    <property type="term" value="F:ATP binding"/>
    <property type="evidence" value="ECO:0007669"/>
    <property type="project" value="InterPro"/>
</dbReference>
<name>A0A450S317_9GAMM</name>
<feature type="domain" description="Helicase ATP-binding" evidence="3">
    <location>
        <begin position="971"/>
        <end position="1127"/>
    </location>
</feature>
<dbReference type="InterPro" id="IPR001650">
    <property type="entry name" value="Helicase_C-like"/>
</dbReference>
<organism evidence="5">
    <name type="scientific">Candidatus Kentrum sp. DK</name>
    <dbReference type="NCBI Taxonomy" id="2126562"/>
    <lineage>
        <taxon>Bacteria</taxon>
        <taxon>Pseudomonadati</taxon>
        <taxon>Pseudomonadota</taxon>
        <taxon>Gammaproteobacteria</taxon>
        <taxon>Candidatus Kentrum</taxon>
    </lineage>
</organism>
<dbReference type="GO" id="GO:0016787">
    <property type="term" value="F:hydrolase activity"/>
    <property type="evidence" value="ECO:0007669"/>
    <property type="project" value="UniProtKB-KW"/>
</dbReference>
<keyword evidence="2 5" id="KW-0347">Helicase</keyword>
<dbReference type="InterPro" id="IPR014001">
    <property type="entry name" value="Helicase_ATP-bd"/>
</dbReference>
<protein>
    <submittedName>
        <fullName evidence="5">Superfamily II DNA or RNA helicase, SNF2 family</fullName>
    </submittedName>
</protein>
<dbReference type="PANTHER" id="PTHR10799">
    <property type="entry name" value="SNF2/RAD54 HELICASE FAMILY"/>
    <property type="match status" value="1"/>
</dbReference>
<keyword evidence="2 5" id="KW-0067">ATP-binding</keyword>